<dbReference type="SUPFAM" id="SSF52540">
    <property type="entry name" value="P-loop containing nucleoside triphosphate hydrolases"/>
    <property type="match status" value="1"/>
</dbReference>
<feature type="compositionally biased region" description="Basic residues" evidence="12">
    <location>
        <begin position="563"/>
        <end position="577"/>
    </location>
</feature>
<dbReference type="PROSITE" id="PS51194">
    <property type="entry name" value="HELICASE_CTER"/>
    <property type="match status" value="1"/>
</dbReference>
<evidence type="ECO:0000259" key="13">
    <source>
        <dbReference type="PROSITE" id="PS51192"/>
    </source>
</evidence>
<feature type="region of interest" description="Disordered" evidence="12">
    <location>
        <begin position="563"/>
        <end position="716"/>
    </location>
</feature>
<evidence type="ECO:0000256" key="4">
    <source>
        <dbReference type="ARBA" id="ARBA00022801"/>
    </source>
</evidence>
<dbReference type="Pfam" id="PF00271">
    <property type="entry name" value="Helicase_C"/>
    <property type="match status" value="1"/>
</dbReference>
<dbReference type="Proteomes" id="UP001186944">
    <property type="component" value="Unassembled WGS sequence"/>
</dbReference>
<evidence type="ECO:0000313" key="15">
    <source>
        <dbReference type="EMBL" id="KAK3092499.1"/>
    </source>
</evidence>
<dbReference type="CDD" id="cd17957">
    <property type="entry name" value="DEADc_DDX52"/>
    <property type="match status" value="1"/>
</dbReference>
<evidence type="ECO:0000256" key="10">
    <source>
        <dbReference type="ARBA" id="ARBA00044533"/>
    </source>
</evidence>
<feature type="compositionally biased region" description="Basic residues" evidence="12">
    <location>
        <begin position="127"/>
        <end position="141"/>
    </location>
</feature>
<keyword evidence="16" id="KW-1185">Reference proteome</keyword>
<accession>A0AA89BR73</accession>
<feature type="compositionally biased region" description="Polar residues" evidence="12">
    <location>
        <begin position="659"/>
        <end position="668"/>
    </location>
</feature>
<evidence type="ECO:0000256" key="11">
    <source>
        <dbReference type="ARBA" id="ARBA00047984"/>
    </source>
</evidence>
<dbReference type="AlphaFoldDB" id="A0AA89BR73"/>
<feature type="region of interest" description="Disordered" evidence="12">
    <location>
        <begin position="57"/>
        <end position="115"/>
    </location>
</feature>
<dbReference type="InterPro" id="IPR027417">
    <property type="entry name" value="P-loop_NTPase"/>
</dbReference>
<evidence type="ECO:0000256" key="7">
    <source>
        <dbReference type="ARBA" id="ARBA00022884"/>
    </source>
</evidence>
<proteinExistence type="inferred from homology"/>
<dbReference type="GO" id="GO:0003724">
    <property type="term" value="F:RNA helicase activity"/>
    <property type="evidence" value="ECO:0007669"/>
    <property type="project" value="UniProtKB-EC"/>
</dbReference>
<evidence type="ECO:0000256" key="8">
    <source>
        <dbReference type="ARBA" id="ARBA00023242"/>
    </source>
</evidence>
<dbReference type="SMART" id="SM00487">
    <property type="entry name" value="DEXDc"/>
    <property type="match status" value="1"/>
</dbReference>
<feature type="compositionally biased region" description="Basic residues" evidence="12">
    <location>
        <begin position="617"/>
        <end position="631"/>
    </location>
</feature>
<keyword evidence="6" id="KW-0067">ATP-binding</keyword>
<keyword evidence="4" id="KW-0378">Hydrolase</keyword>
<dbReference type="InterPro" id="IPR050079">
    <property type="entry name" value="DEAD_box_RNA_helicase"/>
</dbReference>
<evidence type="ECO:0000256" key="5">
    <source>
        <dbReference type="ARBA" id="ARBA00022806"/>
    </source>
</evidence>
<dbReference type="InterPro" id="IPR014001">
    <property type="entry name" value="Helicase_ATP-bd"/>
</dbReference>
<feature type="compositionally biased region" description="Basic residues" evidence="12">
    <location>
        <begin position="591"/>
        <end position="603"/>
    </location>
</feature>
<name>A0AA89BR73_PINIB</name>
<dbReference type="GO" id="GO:0005730">
    <property type="term" value="C:nucleolus"/>
    <property type="evidence" value="ECO:0007669"/>
    <property type="project" value="UniProtKB-SubCell"/>
</dbReference>
<dbReference type="PANTHER" id="PTHR47959:SF15">
    <property type="entry name" value="RNA HELICASE"/>
    <property type="match status" value="1"/>
</dbReference>
<protein>
    <recommendedName>
        <fullName evidence="10">Probable ATP-dependent RNA helicase DDX52</fullName>
        <ecNumber evidence="2">3.6.4.13</ecNumber>
    </recommendedName>
</protein>
<feature type="domain" description="Helicase ATP-binding" evidence="13">
    <location>
        <begin position="211"/>
        <end position="389"/>
    </location>
</feature>
<evidence type="ECO:0000259" key="14">
    <source>
        <dbReference type="PROSITE" id="PS51194"/>
    </source>
</evidence>
<feature type="compositionally biased region" description="Basic residues" evidence="12">
    <location>
        <begin position="698"/>
        <end position="716"/>
    </location>
</feature>
<dbReference type="SMART" id="SM00490">
    <property type="entry name" value="HELICc"/>
    <property type="match status" value="1"/>
</dbReference>
<dbReference type="PROSITE" id="PS51192">
    <property type="entry name" value="HELICASE_ATP_BIND_1"/>
    <property type="match status" value="1"/>
</dbReference>
<sequence>MRIAISPGTTQHYGGMLCCDPGACAEAEKNRPSCALASIIPEIIKNTESHSHLLENKRKCCDQPDQPLKKLKGDENENDDDLSDDSTMEDDESDSETDDDDDDRFDDNNDDDSMENAQEIHLLGKITSKKKDKSLKSQKKVKTAEKMAAIRQEEVNHIRKQNRIHFHGTDVPEPFTDFEQLRTRYNISDTVLQNITTVGYNLPTAIQMQAIPTMLERREVMACAPTGSGKTAAFIIPILHHLQGPCKEGLRALILAPTRELAKQIKREFQSLSEGLGLKILFIEKSTTATKKLSASGGKNIDIMVSTPNRLVYMLRENPQVIDLTNIQWLVIDESDKLFEEGKTGFREQLAEIYRACENKNVRRAMFSATFAYDVEQWCKLNLDNVVQVYIGARNSATITIEQELLFVGQESGKLLAIRDMIKKGVAAPVLMFVQSKERAKELYQELAYDGMNIDIIHSDRSQEERDSVVKNFRLGKVWMLICTELMGRGIDFKGVNLVINFDLPTSAISYIHRIGRTGRAGRLGKAVTFFTENDSKNLRSIANVMIEAGCPVPDYMLKMKKPKKKVRRKLEKHVPKRPSISTAAKYDPKAKKKFRKFSKKKQGNSSDSKVEVSTAKGKRNKTNRKNVNRKFKPESKLKNVKNDMNHQITPVGAAGKKTGNTQKVQNQKQKDFNKKRAKVVRSEKKRDFDKSKNQEKSKKKGKGHFKKKLKKKAGT</sequence>
<evidence type="ECO:0000256" key="2">
    <source>
        <dbReference type="ARBA" id="ARBA00012552"/>
    </source>
</evidence>
<comment type="similarity">
    <text evidence="9">Belongs to the DEAD box helicase family. DDX52/ROK1 subfamily.</text>
</comment>
<gene>
    <name evidence="15" type="ORF">FSP39_003695</name>
</gene>
<organism evidence="15 16">
    <name type="scientific">Pinctada imbricata</name>
    <name type="common">Atlantic pearl-oyster</name>
    <name type="synonym">Pinctada martensii</name>
    <dbReference type="NCBI Taxonomy" id="66713"/>
    <lineage>
        <taxon>Eukaryota</taxon>
        <taxon>Metazoa</taxon>
        <taxon>Spiralia</taxon>
        <taxon>Lophotrochozoa</taxon>
        <taxon>Mollusca</taxon>
        <taxon>Bivalvia</taxon>
        <taxon>Autobranchia</taxon>
        <taxon>Pteriomorphia</taxon>
        <taxon>Pterioida</taxon>
        <taxon>Pterioidea</taxon>
        <taxon>Pteriidae</taxon>
        <taxon>Pinctada</taxon>
    </lineage>
</organism>
<feature type="compositionally biased region" description="Basic and acidic residues" evidence="12">
    <location>
        <begin position="632"/>
        <end position="645"/>
    </location>
</feature>
<dbReference type="PANTHER" id="PTHR47959">
    <property type="entry name" value="ATP-DEPENDENT RNA HELICASE RHLE-RELATED"/>
    <property type="match status" value="1"/>
</dbReference>
<feature type="domain" description="Helicase C-terminal" evidence="14">
    <location>
        <begin position="400"/>
        <end position="561"/>
    </location>
</feature>
<dbReference type="GO" id="GO:0005524">
    <property type="term" value="F:ATP binding"/>
    <property type="evidence" value="ECO:0007669"/>
    <property type="project" value="UniProtKB-KW"/>
</dbReference>
<dbReference type="Pfam" id="PF00270">
    <property type="entry name" value="DEAD"/>
    <property type="match status" value="1"/>
</dbReference>
<dbReference type="Gene3D" id="3.40.50.300">
    <property type="entry name" value="P-loop containing nucleotide triphosphate hydrolases"/>
    <property type="match status" value="2"/>
</dbReference>
<evidence type="ECO:0000256" key="1">
    <source>
        <dbReference type="ARBA" id="ARBA00004604"/>
    </source>
</evidence>
<feature type="compositionally biased region" description="Basic and acidic residues" evidence="12">
    <location>
        <begin position="57"/>
        <end position="75"/>
    </location>
</feature>
<comment type="caution">
    <text evidence="15">The sequence shown here is derived from an EMBL/GenBank/DDBJ whole genome shotgun (WGS) entry which is preliminary data.</text>
</comment>
<keyword evidence="7" id="KW-0694">RNA-binding</keyword>
<dbReference type="InterPro" id="IPR044764">
    <property type="entry name" value="DDX52/Rok1_DEADc"/>
</dbReference>
<evidence type="ECO:0000313" key="16">
    <source>
        <dbReference type="Proteomes" id="UP001186944"/>
    </source>
</evidence>
<evidence type="ECO:0000256" key="9">
    <source>
        <dbReference type="ARBA" id="ARBA00024355"/>
    </source>
</evidence>
<dbReference type="GO" id="GO:0016787">
    <property type="term" value="F:hydrolase activity"/>
    <property type="evidence" value="ECO:0007669"/>
    <property type="project" value="UniProtKB-KW"/>
</dbReference>
<evidence type="ECO:0000256" key="12">
    <source>
        <dbReference type="SAM" id="MobiDB-lite"/>
    </source>
</evidence>
<dbReference type="InterPro" id="IPR011545">
    <property type="entry name" value="DEAD/DEAH_box_helicase_dom"/>
</dbReference>
<dbReference type="GO" id="GO:0030490">
    <property type="term" value="P:maturation of SSU-rRNA"/>
    <property type="evidence" value="ECO:0007669"/>
    <property type="project" value="InterPro"/>
</dbReference>
<feature type="compositionally biased region" description="Acidic residues" evidence="12">
    <location>
        <begin position="76"/>
        <end position="114"/>
    </location>
</feature>
<dbReference type="GO" id="GO:0005829">
    <property type="term" value="C:cytosol"/>
    <property type="evidence" value="ECO:0007669"/>
    <property type="project" value="TreeGrafter"/>
</dbReference>
<dbReference type="EC" id="3.6.4.13" evidence="2"/>
<dbReference type="FunFam" id="3.40.50.300:FF:000759">
    <property type="entry name" value="probable ATP-dependent RNA helicase DDX52"/>
    <property type="match status" value="1"/>
</dbReference>
<reference evidence="15" key="1">
    <citation type="submission" date="2019-08" db="EMBL/GenBank/DDBJ databases">
        <title>The improved chromosome-level genome for the pearl oyster Pinctada fucata martensii using PacBio sequencing and Hi-C.</title>
        <authorList>
            <person name="Zheng Z."/>
        </authorList>
    </citation>
    <scope>NUCLEOTIDE SEQUENCE</scope>
    <source>
        <strain evidence="15">ZZ-2019</strain>
        <tissue evidence="15">Adductor muscle</tissue>
    </source>
</reference>
<dbReference type="GO" id="GO:0003723">
    <property type="term" value="F:RNA binding"/>
    <property type="evidence" value="ECO:0007669"/>
    <property type="project" value="UniProtKB-KW"/>
</dbReference>
<keyword evidence="3" id="KW-0547">Nucleotide-binding</keyword>
<evidence type="ECO:0000256" key="3">
    <source>
        <dbReference type="ARBA" id="ARBA00022741"/>
    </source>
</evidence>
<evidence type="ECO:0000256" key="6">
    <source>
        <dbReference type="ARBA" id="ARBA00022840"/>
    </source>
</evidence>
<comment type="catalytic activity">
    <reaction evidence="11">
        <text>ATP + H2O = ADP + phosphate + H(+)</text>
        <dbReference type="Rhea" id="RHEA:13065"/>
        <dbReference type="ChEBI" id="CHEBI:15377"/>
        <dbReference type="ChEBI" id="CHEBI:15378"/>
        <dbReference type="ChEBI" id="CHEBI:30616"/>
        <dbReference type="ChEBI" id="CHEBI:43474"/>
        <dbReference type="ChEBI" id="CHEBI:456216"/>
        <dbReference type="EC" id="3.6.4.13"/>
    </reaction>
</comment>
<keyword evidence="8" id="KW-0539">Nucleus</keyword>
<feature type="region of interest" description="Disordered" evidence="12">
    <location>
        <begin position="125"/>
        <end position="144"/>
    </location>
</feature>
<dbReference type="EMBL" id="VSWD01000009">
    <property type="protein sequence ID" value="KAK3092499.1"/>
    <property type="molecule type" value="Genomic_DNA"/>
</dbReference>
<comment type="subcellular location">
    <subcellularLocation>
        <location evidence="1">Nucleus</location>
        <location evidence="1">Nucleolus</location>
    </subcellularLocation>
</comment>
<feature type="compositionally biased region" description="Basic and acidic residues" evidence="12">
    <location>
        <begin position="669"/>
        <end position="697"/>
    </location>
</feature>
<keyword evidence="5" id="KW-0347">Helicase</keyword>
<dbReference type="CDD" id="cd18787">
    <property type="entry name" value="SF2_C_DEAD"/>
    <property type="match status" value="1"/>
</dbReference>
<dbReference type="InterPro" id="IPR001650">
    <property type="entry name" value="Helicase_C-like"/>
</dbReference>